<comment type="similarity">
    <text evidence="1">Belongs to the ParB family.</text>
</comment>
<dbReference type="AlphaFoldDB" id="A0A8G2BKV1"/>
<dbReference type="InterPro" id="IPR003115">
    <property type="entry name" value="ParB_N"/>
</dbReference>
<dbReference type="GO" id="GO:0007059">
    <property type="term" value="P:chromosome segregation"/>
    <property type="evidence" value="ECO:0007669"/>
    <property type="project" value="TreeGrafter"/>
</dbReference>
<dbReference type="RefSeq" id="WP_093153027.1">
    <property type="nucleotide sequence ID" value="NZ_FNBW01000013.1"/>
</dbReference>
<sequence>MKLQHIDLNDLKATRLNVRKTGAKDIADILPSIRSQGLLQPLLVRPNCEGYEIIAGQRRYHALRKLADEAGGNGSAPVPCLVMDAGDDVKAVEASLAENLARLPMDEIDQYKAFAALVKQGRSADDIAAHFGITERMVSQRLAIANLITPILKAYQGGDIHPSTLRILTMATKAQQKAWWALYESEDGHAPEGYRLKNWLFGGEQILTTSALFDLSAYDGALISDLFGDEVYFDDPAKFWSLQNTAIAALRQSYLDDGWQDVAILEAGEHWASWEHVDTSKEDGGRVYIRIADNGEVTAYEGQLPRKEAERRLNADKGGDTPKPKPEITKAMQNYLELHRHAAVRVSLLEHTDIALRLAVAQVIAGSELWDVTAEPQKAATEAIGQSVESGKAEQSFEEARKTVRGLLGIEGHTDRTLVTRKDDWDRSHDLHEVFAKLLTLDDNAVMQVLTFVVAETLPSGSAMVEALGKLLGTDMATCWSPDETFLGLLRDKEVINTMLGEVAGKPIAEGNLTATAKVQKGIIADCLTGARKSAKPDWQPRYMRFPMAAYTKHGGIRAVDDWKAVGKHYR</sequence>
<evidence type="ECO:0000256" key="2">
    <source>
        <dbReference type="SAM" id="MobiDB-lite"/>
    </source>
</evidence>
<protein>
    <submittedName>
        <fullName evidence="4">Chromosome partitioning protein, ParB family</fullName>
    </submittedName>
</protein>
<proteinExistence type="inferred from homology"/>
<dbReference type="CDD" id="cd16406">
    <property type="entry name" value="ParB_N_like"/>
    <property type="match status" value="1"/>
</dbReference>
<name>A0A8G2BKV1_9PROT</name>
<dbReference type="PANTHER" id="PTHR33375">
    <property type="entry name" value="CHROMOSOME-PARTITIONING PROTEIN PARB-RELATED"/>
    <property type="match status" value="1"/>
</dbReference>
<evidence type="ECO:0000313" key="5">
    <source>
        <dbReference type="Proteomes" id="UP000198615"/>
    </source>
</evidence>
<gene>
    <name evidence="4" type="ORF">SAMN05660686_03940</name>
</gene>
<accession>A0A8G2BKV1</accession>
<organism evidence="4 5">
    <name type="scientific">Thalassobaculum litoreum DSM 18839</name>
    <dbReference type="NCBI Taxonomy" id="1123362"/>
    <lineage>
        <taxon>Bacteria</taxon>
        <taxon>Pseudomonadati</taxon>
        <taxon>Pseudomonadota</taxon>
        <taxon>Alphaproteobacteria</taxon>
        <taxon>Rhodospirillales</taxon>
        <taxon>Thalassobaculaceae</taxon>
        <taxon>Thalassobaculum</taxon>
    </lineage>
</organism>
<dbReference type="Gene3D" id="1.10.10.2830">
    <property type="match status" value="1"/>
</dbReference>
<dbReference type="Gene3D" id="3.90.1530.30">
    <property type="match status" value="1"/>
</dbReference>
<dbReference type="InterPro" id="IPR004437">
    <property type="entry name" value="ParB/RepB/Spo0J"/>
</dbReference>
<dbReference type="Pfam" id="PF02195">
    <property type="entry name" value="ParB_N"/>
    <property type="match status" value="1"/>
</dbReference>
<dbReference type="Proteomes" id="UP000198615">
    <property type="component" value="Unassembled WGS sequence"/>
</dbReference>
<dbReference type="EMBL" id="FNBW01000013">
    <property type="protein sequence ID" value="SDG28972.1"/>
    <property type="molecule type" value="Genomic_DNA"/>
</dbReference>
<comment type="caution">
    <text evidence="4">The sequence shown here is derived from an EMBL/GenBank/DDBJ whole genome shotgun (WGS) entry which is preliminary data.</text>
</comment>
<dbReference type="SUPFAM" id="SSF110849">
    <property type="entry name" value="ParB/Sulfiredoxin"/>
    <property type="match status" value="1"/>
</dbReference>
<dbReference type="OrthoDB" id="9813122at2"/>
<feature type="domain" description="ParB-like N-terminal" evidence="3">
    <location>
        <begin position="4"/>
        <end position="100"/>
    </location>
</feature>
<evidence type="ECO:0000256" key="1">
    <source>
        <dbReference type="ARBA" id="ARBA00006295"/>
    </source>
</evidence>
<dbReference type="NCBIfam" id="TIGR00180">
    <property type="entry name" value="parB_part"/>
    <property type="match status" value="1"/>
</dbReference>
<keyword evidence="5" id="KW-1185">Reference proteome</keyword>
<dbReference type="GO" id="GO:0005694">
    <property type="term" value="C:chromosome"/>
    <property type="evidence" value="ECO:0007669"/>
    <property type="project" value="TreeGrafter"/>
</dbReference>
<dbReference type="GO" id="GO:0003677">
    <property type="term" value="F:DNA binding"/>
    <property type="evidence" value="ECO:0007669"/>
    <property type="project" value="InterPro"/>
</dbReference>
<dbReference type="SUPFAM" id="SSF109709">
    <property type="entry name" value="KorB DNA-binding domain-like"/>
    <property type="match status" value="1"/>
</dbReference>
<feature type="region of interest" description="Disordered" evidence="2">
    <location>
        <begin position="305"/>
        <end position="327"/>
    </location>
</feature>
<evidence type="ECO:0000259" key="3">
    <source>
        <dbReference type="SMART" id="SM00470"/>
    </source>
</evidence>
<dbReference type="SMART" id="SM00470">
    <property type="entry name" value="ParB"/>
    <property type="match status" value="1"/>
</dbReference>
<reference evidence="4 5" key="1">
    <citation type="submission" date="2016-10" db="EMBL/GenBank/DDBJ databases">
        <authorList>
            <person name="Varghese N."/>
            <person name="Submissions S."/>
        </authorList>
    </citation>
    <scope>NUCLEOTIDE SEQUENCE [LARGE SCALE GENOMIC DNA]</scope>
    <source>
        <strain evidence="4 5">DSM 18839</strain>
    </source>
</reference>
<dbReference type="PANTHER" id="PTHR33375:SF7">
    <property type="entry name" value="CHROMOSOME 2-PARTITIONING PROTEIN PARB-RELATED"/>
    <property type="match status" value="1"/>
</dbReference>
<dbReference type="InterPro" id="IPR036086">
    <property type="entry name" value="ParB/Sulfiredoxin_sf"/>
</dbReference>
<evidence type="ECO:0000313" key="4">
    <source>
        <dbReference type="EMBL" id="SDG28972.1"/>
    </source>
</evidence>
<dbReference type="InterPro" id="IPR050336">
    <property type="entry name" value="Chromosome_partition/occlusion"/>
</dbReference>